<feature type="transmembrane region" description="Helical" evidence="1">
    <location>
        <begin position="45"/>
        <end position="66"/>
    </location>
</feature>
<protein>
    <submittedName>
        <fullName evidence="3">GGDEF domain-containing protein</fullName>
    </submittedName>
</protein>
<feature type="transmembrane region" description="Helical" evidence="1">
    <location>
        <begin position="128"/>
        <end position="145"/>
    </location>
</feature>
<feature type="transmembrane region" description="Helical" evidence="1">
    <location>
        <begin position="104"/>
        <end position="122"/>
    </location>
</feature>
<sequence>MGEFAGSARTAVAAVLDSAAWRDVGTREYRFFTESIRRQPRMERMFCRAVGTCCVVIGLLNVGIQGNPLGPHGAVQRLINLMVTLSCLVAGLWWVRRSWPSRGGALAFVVWVDLASVTNVWAIDSPEARFGIACIISFGGLYASVALGWRVVAAHCMFGVVYIAGLVWLAVAVEGRVLWPLMPFVTVPLTVVVAVPGIVQFIVEMARREAQVVTAESTLDPLTGVLNRRGWRMRAQRFVGDHRAPGVVVVAVLDIDDFKQVNDGGGHAFGDAVLRAMAQRLVANRDVASVARLGGDEFVVAARLPGEAQLPAFAACLGERLFADRPTPVTVSVGVAYVAAAGAAPTASDLEVAADRAMYTAKRAGGDGYVVVEHRAA</sequence>
<feature type="transmembrane region" description="Helical" evidence="1">
    <location>
        <begin position="78"/>
        <end position="95"/>
    </location>
</feature>
<evidence type="ECO:0000259" key="2">
    <source>
        <dbReference type="PROSITE" id="PS50887"/>
    </source>
</evidence>
<dbReference type="CDD" id="cd01949">
    <property type="entry name" value="GGDEF"/>
    <property type="match status" value="1"/>
</dbReference>
<comment type="caution">
    <text evidence="3">The sequence shown here is derived from an EMBL/GenBank/DDBJ whole genome shotgun (WGS) entry which is preliminary data.</text>
</comment>
<evidence type="ECO:0000313" key="3">
    <source>
        <dbReference type="EMBL" id="GAA4396906.1"/>
    </source>
</evidence>
<dbReference type="Proteomes" id="UP001500635">
    <property type="component" value="Unassembled WGS sequence"/>
</dbReference>
<gene>
    <name evidence="3" type="ORF">GCM10023147_31730</name>
</gene>
<feature type="transmembrane region" description="Helical" evidence="1">
    <location>
        <begin position="177"/>
        <end position="199"/>
    </location>
</feature>
<dbReference type="InterPro" id="IPR050469">
    <property type="entry name" value="Diguanylate_Cyclase"/>
</dbReference>
<reference evidence="4" key="1">
    <citation type="journal article" date="2019" name="Int. J. Syst. Evol. Microbiol.">
        <title>The Global Catalogue of Microorganisms (GCM) 10K type strain sequencing project: providing services to taxonomists for standard genome sequencing and annotation.</title>
        <authorList>
            <consortium name="The Broad Institute Genomics Platform"/>
            <consortium name="The Broad Institute Genome Sequencing Center for Infectious Disease"/>
            <person name="Wu L."/>
            <person name="Ma J."/>
        </authorList>
    </citation>
    <scope>NUCLEOTIDE SEQUENCE [LARGE SCALE GENOMIC DNA]</scope>
    <source>
        <strain evidence="4">JCM 17688</strain>
    </source>
</reference>
<keyword evidence="4" id="KW-1185">Reference proteome</keyword>
<feature type="domain" description="GGDEF" evidence="2">
    <location>
        <begin position="246"/>
        <end position="374"/>
    </location>
</feature>
<name>A0ABP8JW57_9ACTN</name>
<dbReference type="Pfam" id="PF00990">
    <property type="entry name" value="GGDEF"/>
    <property type="match status" value="1"/>
</dbReference>
<dbReference type="PANTHER" id="PTHR45138:SF9">
    <property type="entry name" value="DIGUANYLATE CYCLASE DGCM-RELATED"/>
    <property type="match status" value="1"/>
</dbReference>
<dbReference type="Gene3D" id="3.30.70.270">
    <property type="match status" value="1"/>
</dbReference>
<dbReference type="InterPro" id="IPR000160">
    <property type="entry name" value="GGDEF_dom"/>
</dbReference>
<dbReference type="InterPro" id="IPR029787">
    <property type="entry name" value="Nucleotide_cyclase"/>
</dbReference>
<dbReference type="PANTHER" id="PTHR45138">
    <property type="entry name" value="REGULATORY COMPONENTS OF SENSORY TRANSDUCTION SYSTEM"/>
    <property type="match status" value="1"/>
</dbReference>
<dbReference type="EMBL" id="BAABFR010000052">
    <property type="protein sequence ID" value="GAA4396906.1"/>
    <property type="molecule type" value="Genomic_DNA"/>
</dbReference>
<dbReference type="NCBIfam" id="TIGR00254">
    <property type="entry name" value="GGDEF"/>
    <property type="match status" value="1"/>
</dbReference>
<evidence type="ECO:0000256" key="1">
    <source>
        <dbReference type="SAM" id="Phobius"/>
    </source>
</evidence>
<proteinExistence type="predicted"/>
<keyword evidence="1" id="KW-1133">Transmembrane helix</keyword>
<evidence type="ECO:0000313" key="4">
    <source>
        <dbReference type="Proteomes" id="UP001500635"/>
    </source>
</evidence>
<dbReference type="SUPFAM" id="SSF55073">
    <property type="entry name" value="Nucleotide cyclase"/>
    <property type="match status" value="1"/>
</dbReference>
<feature type="transmembrane region" description="Helical" evidence="1">
    <location>
        <begin position="152"/>
        <end position="171"/>
    </location>
</feature>
<keyword evidence="1" id="KW-0812">Transmembrane</keyword>
<accession>A0ABP8JW57</accession>
<organism evidence="3 4">
    <name type="scientific">Tsukamurella soli</name>
    <dbReference type="NCBI Taxonomy" id="644556"/>
    <lineage>
        <taxon>Bacteria</taxon>
        <taxon>Bacillati</taxon>
        <taxon>Actinomycetota</taxon>
        <taxon>Actinomycetes</taxon>
        <taxon>Mycobacteriales</taxon>
        <taxon>Tsukamurellaceae</taxon>
        <taxon>Tsukamurella</taxon>
    </lineage>
</organism>
<dbReference type="SMART" id="SM00267">
    <property type="entry name" value="GGDEF"/>
    <property type="match status" value="1"/>
</dbReference>
<dbReference type="PROSITE" id="PS50887">
    <property type="entry name" value="GGDEF"/>
    <property type="match status" value="1"/>
</dbReference>
<dbReference type="RefSeq" id="WP_344997691.1">
    <property type="nucleotide sequence ID" value="NZ_BAABFR010000052.1"/>
</dbReference>
<keyword evidence="1" id="KW-0472">Membrane</keyword>
<dbReference type="InterPro" id="IPR043128">
    <property type="entry name" value="Rev_trsase/Diguanyl_cyclase"/>
</dbReference>